<comment type="caution">
    <text evidence="2">The sequence shown here is derived from an EMBL/GenBank/DDBJ whole genome shotgun (WGS) entry which is preliminary data.</text>
</comment>
<name>A0A6A1W4N0_9ROSI</name>
<dbReference type="Proteomes" id="UP000516437">
    <property type="component" value="Chromosome 3"/>
</dbReference>
<proteinExistence type="predicted"/>
<gene>
    <name evidence="2" type="ORF">CJ030_MR3G017006</name>
</gene>
<evidence type="ECO:0000313" key="2">
    <source>
        <dbReference type="EMBL" id="KAB1220182.1"/>
    </source>
</evidence>
<feature type="region of interest" description="Disordered" evidence="1">
    <location>
        <begin position="119"/>
        <end position="177"/>
    </location>
</feature>
<sequence length="326" mass="36672">MSSSRPKRSSHQPSSSASSRARKKGKSTEDAVPSTEAYIYRSGLCKNRFVQDFRGRKHSTSENVSSYVNGKNLDLSTASLNSVISAPNNGKKFFDAYNWMGMSEVEPIDILRVVLDNPTLNEKDSERGSGSEEQSEDMDADDPTARTPMGESTPLSATPPPFGYSSRREAGTSHVPRLHSLEASMAVIKEEQKRLGQTLNTMVTRMETGFDDIKQLLTAHTERFGTLDKDMRALEHQVNDSIHVASNVIQDTVNEFKATSAELQTFVQKSAEDVVQATEVQLDSDRNLRPHVLKWTYWFSTTWMEWLKKFEIEHPPPPIKKPKNYP</sequence>
<accession>A0A6A1W4N0</accession>
<keyword evidence="3" id="KW-1185">Reference proteome</keyword>
<feature type="compositionally biased region" description="Basic and acidic residues" evidence="1">
    <location>
        <begin position="121"/>
        <end position="130"/>
    </location>
</feature>
<dbReference type="EMBL" id="RXIC02000021">
    <property type="protein sequence ID" value="KAB1220182.1"/>
    <property type="molecule type" value="Genomic_DNA"/>
</dbReference>
<dbReference type="AlphaFoldDB" id="A0A6A1W4N0"/>
<evidence type="ECO:0000313" key="3">
    <source>
        <dbReference type="Proteomes" id="UP000516437"/>
    </source>
</evidence>
<dbReference type="OrthoDB" id="848707at2759"/>
<reference evidence="2 3" key="1">
    <citation type="journal article" date="2019" name="Plant Biotechnol. J.">
        <title>The red bayberry genome and genetic basis of sex determination.</title>
        <authorList>
            <person name="Jia H.M."/>
            <person name="Jia H.J."/>
            <person name="Cai Q.L."/>
            <person name="Wang Y."/>
            <person name="Zhao H.B."/>
            <person name="Yang W.F."/>
            <person name="Wang G.Y."/>
            <person name="Li Y.H."/>
            <person name="Zhan D.L."/>
            <person name="Shen Y.T."/>
            <person name="Niu Q.F."/>
            <person name="Chang L."/>
            <person name="Qiu J."/>
            <person name="Zhao L."/>
            <person name="Xie H.B."/>
            <person name="Fu W.Y."/>
            <person name="Jin J."/>
            <person name="Li X.W."/>
            <person name="Jiao Y."/>
            <person name="Zhou C.C."/>
            <person name="Tu T."/>
            <person name="Chai C.Y."/>
            <person name="Gao J.L."/>
            <person name="Fan L.J."/>
            <person name="van de Weg E."/>
            <person name="Wang J.Y."/>
            <person name="Gao Z.S."/>
        </authorList>
    </citation>
    <scope>NUCLEOTIDE SEQUENCE [LARGE SCALE GENOMIC DNA]</scope>
    <source>
        <tissue evidence="2">Leaves</tissue>
    </source>
</reference>
<organism evidence="2 3">
    <name type="scientific">Morella rubra</name>
    <name type="common">Chinese bayberry</name>
    <dbReference type="NCBI Taxonomy" id="262757"/>
    <lineage>
        <taxon>Eukaryota</taxon>
        <taxon>Viridiplantae</taxon>
        <taxon>Streptophyta</taxon>
        <taxon>Embryophyta</taxon>
        <taxon>Tracheophyta</taxon>
        <taxon>Spermatophyta</taxon>
        <taxon>Magnoliopsida</taxon>
        <taxon>eudicotyledons</taxon>
        <taxon>Gunneridae</taxon>
        <taxon>Pentapetalae</taxon>
        <taxon>rosids</taxon>
        <taxon>fabids</taxon>
        <taxon>Fagales</taxon>
        <taxon>Myricaceae</taxon>
        <taxon>Morella</taxon>
    </lineage>
</organism>
<feature type="compositionally biased region" description="Acidic residues" evidence="1">
    <location>
        <begin position="133"/>
        <end position="142"/>
    </location>
</feature>
<feature type="region of interest" description="Disordered" evidence="1">
    <location>
        <begin position="1"/>
        <end position="33"/>
    </location>
</feature>
<protein>
    <submittedName>
        <fullName evidence="2">Uncharacterized protein</fullName>
    </submittedName>
</protein>
<feature type="compositionally biased region" description="Basic residues" evidence="1">
    <location>
        <begin position="1"/>
        <end position="10"/>
    </location>
</feature>
<evidence type="ECO:0000256" key="1">
    <source>
        <dbReference type="SAM" id="MobiDB-lite"/>
    </source>
</evidence>